<dbReference type="RefSeq" id="WP_143311896.1">
    <property type="nucleotide sequence ID" value="NZ_FZMP01000236.1"/>
</dbReference>
<proteinExistence type="predicted"/>
<dbReference type="SUPFAM" id="SSF88723">
    <property type="entry name" value="PIN domain-like"/>
    <property type="match status" value="1"/>
</dbReference>
<sequence>MEVGKTQENDVKRMVSIWEICDDHFCTSAGYTGALYGTYATDSLYLETALKHHATLVSLDENDFLLRIKGRVGIEIYHPREFS</sequence>
<keyword evidence="2" id="KW-1185">Reference proteome</keyword>
<dbReference type="InterPro" id="IPR029060">
    <property type="entry name" value="PIN-like_dom_sf"/>
</dbReference>
<protein>
    <recommendedName>
        <fullName evidence="3">PIN domain-containing protein</fullName>
    </recommendedName>
</protein>
<gene>
    <name evidence="1" type="ORF">MNV_860022</name>
</gene>
<dbReference type="AlphaFoldDB" id="A0A284VTZ0"/>
<dbReference type="Proteomes" id="UP000218615">
    <property type="component" value="Unassembled WGS sequence"/>
</dbReference>
<evidence type="ECO:0000313" key="2">
    <source>
        <dbReference type="Proteomes" id="UP000218615"/>
    </source>
</evidence>
<name>A0A284VTZ0_9EURY</name>
<reference evidence="2" key="1">
    <citation type="submission" date="2017-06" db="EMBL/GenBank/DDBJ databases">
        <authorList>
            <person name="Cremers G."/>
        </authorList>
    </citation>
    <scope>NUCLEOTIDE SEQUENCE [LARGE SCALE GENOMIC DNA]</scope>
</reference>
<dbReference type="EMBL" id="FZMP01000236">
    <property type="protein sequence ID" value="SNQ62764.1"/>
    <property type="molecule type" value="Genomic_DNA"/>
</dbReference>
<accession>A0A284VTZ0</accession>
<evidence type="ECO:0008006" key="3">
    <source>
        <dbReference type="Google" id="ProtNLM"/>
    </source>
</evidence>
<organism evidence="1 2">
    <name type="scientific">Candidatus Methanoperedens nitratireducens</name>
    <dbReference type="NCBI Taxonomy" id="1392998"/>
    <lineage>
        <taxon>Archaea</taxon>
        <taxon>Methanobacteriati</taxon>
        <taxon>Methanobacteriota</taxon>
        <taxon>Stenosarchaea group</taxon>
        <taxon>Methanomicrobia</taxon>
        <taxon>Methanosarcinales</taxon>
        <taxon>ANME-2 cluster</taxon>
        <taxon>Candidatus Methanoperedentaceae</taxon>
        <taxon>Candidatus Methanoperedens</taxon>
    </lineage>
</organism>
<evidence type="ECO:0000313" key="1">
    <source>
        <dbReference type="EMBL" id="SNQ62764.1"/>
    </source>
</evidence>